<keyword evidence="1" id="KW-0418">Kinase</keyword>
<accession>A0AAE1LS11</accession>
<proteinExistence type="predicted"/>
<sequence length="159" mass="17302">MASSALSWDPAGPALPPFLQAALTVDLVWMTGKYTGALMAPSWAGFMKQAMAARPPLDFPRSSVEAVPFVELAGTNPNAINTALYFATQDAKKRHQDHTFVTFDQPLYMKAVKIVTADPALRGVHLRLGGFQLTMTFLGAICHCRAALRKRHACLHVHG</sequence>
<evidence type="ECO:0000313" key="1">
    <source>
        <dbReference type="EMBL" id="KAK3928237.1"/>
    </source>
</evidence>
<reference evidence="1" key="2">
    <citation type="journal article" date="2023" name="BMC Genomics">
        <title>Pest status, molecular evolution, and epigenetic factors derived from the genome assembly of Frankliniella fusca, a thysanopteran phytovirus vector.</title>
        <authorList>
            <person name="Catto M.A."/>
            <person name="Labadie P.E."/>
            <person name="Jacobson A.L."/>
            <person name="Kennedy G.G."/>
            <person name="Srinivasan R."/>
            <person name="Hunt B.G."/>
        </authorList>
    </citation>
    <scope>NUCLEOTIDE SEQUENCE</scope>
    <source>
        <strain evidence="1">PL_HMW_Pooled</strain>
    </source>
</reference>
<evidence type="ECO:0000313" key="2">
    <source>
        <dbReference type="Proteomes" id="UP001219518"/>
    </source>
</evidence>
<reference evidence="1" key="1">
    <citation type="submission" date="2021-07" db="EMBL/GenBank/DDBJ databases">
        <authorList>
            <person name="Catto M.A."/>
            <person name="Jacobson A."/>
            <person name="Kennedy G."/>
            <person name="Labadie P."/>
            <person name="Hunt B.G."/>
            <person name="Srinivasan R."/>
        </authorList>
    </citation>
    <scope>NUCLEOTIDE SEQUENCE</scope>
    <source>
        <strain evidence="1">PL_HMW_Pooled</strain>
        <tissue evidence="1">Head</tissue>
    </source>
</reference>
<comment type="caution">
    <text evidence="1">The sequence shown here is derived from an EMBL/GenBank/DDBJ whole genome shotgun (WGS) entry which is preliminary data.</text>
</comment>
<dbReference type="EMBL" id="JAHWGI010001324">
    <property type="protein sequence ID" value="KAK3928237.1"/>
    <property type="molecule type" value="Genomic_DNA"/>
</dbReference>
<protein>
    <submittedName>
        <fullName evidence="1">Type III pantothenate kinase</fullName>
    </submittedName>
</protein>
<dbReference type="GO" id="GO:0016301">
    <property type="term" value="F:kinase activity"/>
    <property type="evidence" value="ECO:0007669"/>
    <property type="project" value="UniProtKB-KW"/>
</dbReference>
<dbReference type="AlphaFoldDB" id="A0AAE1LS11"/>
<keyword evidence="2" id="KW-1185">Reference proteome</keyword>
<gene>
    <name evidence="1" type="ORF">KUF71_000507</name>
</gene>
<dbReference type="Proteomes" id="UP001219518">
    <property type="component" value="Unassembled WGS sequence"/>
</dbReference>
<keyword evidence="1" id="KW-0808">Transferase</keyword>
<name>A0AAE1LS11_9NEOP</name>
<organism evidence="1 2">
    <name type="scientific">Frankliniella fusca</name>
    <dbReference type="NCBI Taxonomy" id="407009"/>
    <lineage>
        <taxon>Eukaryota</taxon>
        <taxon>Metazoa</taxon>
        <taxon>Ecdysozoa</taxon>
        <taxon>Arthropoda</taxon>
        <taxon>Hexapoda</taxon>
        <taxon>Insecta</taxon>
        <taxon>Pterygota</taxon>
        <taxon>Neoptera</taxon>
        <taxon>Paraneoptera</taxon>
        <taxon>Thysanoptera</taxon>
        <taxon>Terebrantia</taxon>
        <taxon>Thripoidea</taxon>
        <taxon>Thripidae</taxon>
        <taxon>Frankliniella</taxon>
    </lineage>
</organism>